<gene>
    <name evidence="1" type="ORF">GCM10010873_01340</name>
    <name evidence="2" type="ORF">GCM10010873_17060</name>
</gene>
<dbReference type="Proteomes" id="UP001157355">
    <property type="component" value="Unassembled WGS sequence"/>
</dbReference>
<evidence type="ECO:0000313" key="1">
    <source>
        <dbReference type="EMBL" id="GLS85161.1"/>
    </source>
</evidence>
<organism evidence="2 3">
    <name type="scientific">Cypionkella aquatica</name>
    <dbReference type="NCBI Taxonomy" id="1756042"/>
    <lineage>
        <taxon>Bacteria</taxon>
        <taxon>Pseudomonadati</taxon>
        <taxon>Pseudomonadota</taxon>
        <taxon>Alphaproteobacteria</taxon>
        <taxon>Rhodobacterales</taxon>
        <taxon>Paracoccaceae</taxon>
        <taxon>Cypionkella</taxon>
    </lineage>
</organism>
<dbReference type="AlphaFoldDB" id="A0AA37X011"/>
<evidence type="ECO:0000313" key="3">
    <source>
        <dbReference type="Proteomes" id="UP001157355"/>
    </source>
</evidence>
<comment type="caution">
    <text evidence="2">The sequence shown here is derived from an EMBL/GenBank/DDBJ whole genome shotgun (WGS) entry which is preliminary data.</text>
</comment>
<name>A0AA37X011_9RHOB</name>
<proteinExistence type="predicted"/>
<dbReference type="EMBL" id="BSPP01000006">
    <property type="protein sequence ID" value="GLS86732.1"/>
    <property type="molecule type" value="Genomic_DNA"/>
</dbReference>
<protein>
    <submittedName>
        <fullName evidence="2">Uncharacterized protein</fullName>
    </submittedName>
</protein>
<reference evidence="2 3" key="1">
    <citation type="journal article" date="2014" name="Int. J. Syst. Evol. Microbiol.">
        <title>Complete genome sequence of Corynebacterium casei LMG S-19264T (=DSM 44701T), isolated from a smear-ripened cheese.</title>
        <authorList>
            <consortium name="US DOE Joint Genome Institute (JGI-PGF)"/>
            <person name="Walter F."/>
            <person name="Albersmeier A."/>
            <person name="Kalinowski J."/>
            <person name="Ruckert C."/>
        </authorList>
    </citation>
    <scope>NUCLEOTIDE SEQUENCE [LARGE SCALE GENOMIC DNA]</scope>
    <source>
        <strain evidence="2 3">NBRC 111766</strain>
    </source>
</reference>
<keyword evidence="3" id="KW-1185">Reference proteome</keyword>
<sequence length="58" mass="6969">MKDQWQVRTDKPELYNSLTACISQTEWMNSSVAKGDEQFECLRYDGREVYQYVEITKR</sequence>
<dbReference type="EMBL" id="BSPP01000001">
    <property type="protein sequence ID" value="GLS85161.1"/>
    <property type="molecule type" value="Genomic_DNA"/>
</dbReference>
<reference evidence="2" key="2">
    <citation type="submission" date="2023-01" db="EMBL/GenBank/DDBJ databases">
        <title>Draft genome sequence of Cypionkella aquatica strain NBRC 111766.</title>
        <authorList>
            <person name="Sun Q."/>
            <person name="Mori K."/>
        </authorList>
    </citation>
    <scope>NUCLEOTIDE SEQUENCE</scope>
    <source>
        <strain evidence="2">NBRC 111766</strain>
    </source>
</reference>
<accession>A0AA37X011</accession>
<evidence type="ECO:0000313" key="2">
    <source>
        <dbReference type="EMBL" id="GLS86732.1"/>
    </source>
</evidence>